<dbReference type="Gene3D" id="3.50.50.60">
    <property type="entry name" value="FAD/NAD(P)-binding domain"/>
    <property type="match status" value="2"/>
</dbReference>
<evidence type="ECO:0000313" key="7">
    <source>
        <dbReference type="Proteomes" id="UP000552836"/>
    </source>
</evidence>
<evidence type="ECO:0000256" key="2">
    <source>
        <dbReference type="ARBA" id="ARBA00038396"/>
    </source>
</evidence>
<sequence>MGEQRLTGGPEPVDLVVVGGGPAGTAAAVTAAVAGLSVVLVESAAVTRDRPGETLHPGAEGVLRQLGVDREVAASGWLRHPGHWVEWGGPASFAAYGGSPGVPWTGYQAPRRELAELLLARAARVGVVVQRDCRALRPTMTPAGRVDGVHTSRGRLGAGWVVDASGGRHWAARALGCPVQRVSRPLVAGWGYLRGSWPERAVPHLRAGRTGWTWTAPVRPDLHAWVRLDVGGGGPLPTPPPHLDHLRPVTGVHAATVTWRCAAVPAVPGLLVAGDAAWVLDPCSGSGVLRALVSGAVAGRAVADAARGLLPAQAAVAGHRRWLADWFRADVARLDERYGLFPGWALVPDGSSGAPGPGGRAPGPAVRPRRAAGPDGARPA</sequence>
<evidence type="ECO:0000259" key="4">
    <source>
        <dbReference type="Pfam" id="PF01494"/>
    </source>
</evidence>
<keyword evidence="8" id="KW-1185">Reference proteome</keyword>
<dbReference type="EMBL" id="JAAMPA010000001">
    <property type="protein sequence ID" value="NIH68623.1"/>
    <property type="molecule type" value="Genomic_DNA"/>
</dbReference>
<comment type="caution">
    <text evidence="6">The sequence shown here is derived from an EMBL/GenBank/DDBJ whole genome shotgun (WGS) entry which is preliminary data.</text>
</comment>
<comment type="similarity">
    <text evidence="2">Belongs to the flavin-dependent halogenase family. Bacterial tryptophan halogenase subfamily.</text>
</comment>
<evidence type="ECO:0000313" key="8">
    <source>
        <dbReference type="Proteomes" id="UP000648663"/>
    </source>
</evidence>
<keyword evidence="1" id="KW-0560">Oxidoreductase</keyword>
<proteinExistence type="inferred from homology"/>
<dbReference type="Proteomes" id="UP000552836">
    <property type="component" value="Unassembled WGS sequence"/>
</dbReference>
<dbReference type="InterPro" id="IPR050816">
    <property type="entry name" value="Flavin-dep_Halogenase_NPB"/>
</dbReference>
<dbReference type="PRINTS" id="PR00420">
    <property type="entry name" value="RNGMNOXGNASE"/>
</dbReference>
<gene>
    <name evidence="6" type="ORF">FB380_003069</name>
    <name evidence="5" type="ORF">GCM10011589_13450</name>
</gene>
<dbReference type="Proteomes" id="UP000648663">
    <property type="component" value="Unassembled WGS sequence"/>
</dbReference>
<dbReference type="PANTHER" id="PTHR43747">
    <property type="entry name" value="FAD-BINDING PROTEIN"/>
    <property type="match status" value="1"/>
</dbReference>
<reference evidence="5" key="1">
    <citation type="journal article" date="2014" name="Int. J. Syst. Evol. Microbiol.">
        <title>Complete genome of a new Firmicutes species belonging to the dominant human colonic microbiota ('Ruminococcus bicirculans') reveals two chromosomes and a selective capacity to utilize plant glucans.</title>
        <authorList>
            <consortium name="NISC Comparative Sequencing Program"/>
            <person name="Wegmann U."/>
            <person name="Louis P."/>
            <person name="Goesmann A."/>
            <person name="Henrissat B."/>
            <person name="Duncan S.H."/>
            <person name="Flint H.J."/>
        </authorList>
    </citation>
    <scope>NUCLEOTIDE SEQUENCE</scope>
    <source>
        <strain evidence="5">CGMCC 4.5581</strain>
    </source>
</reference>
<dbReference type="InterPro" id="IPR002938">
    <property type="entry name" value="FAD-bd"/>
</dbReference>
<reference evidence="6 7" key="3">
    <citation type="submission" date="2020-02" db="EMBL/GenBank/DDBJ databases">
        <title>Sequencing the genomes of 1000 actinobacteria strains.</title>
        <authorList>
            <person name="Klenk H.-P."/>
        </authorList>
    </citation>
    <scope>NUCLEOTIDE SEQUENCE [LARGE SCALE GENOMIC DNA]</scope>
    <source>
        <strain evidence="6 7">DSM 45201</strain>
    </source>
</reference>
<reference evidence="5" key="4">
    <citation type="submission" date="2024-05" db="EMBL/GenBank/DDBJ databases">
        <authorList>
            <person name="Sun Q."/>
            <person name="Zhou Y."/>
        </authorList>
    </citation>
    <scope>NUCLEOTIDE SEQUENCE</scope>
    <source>
        <strain evidence="5">CGMCC 4.5581</strain>
    </source>
</reference>
<dbReference type="EMBL" id="BMMI01000002">
    <property type="protein sequence ID" value="GGL58735.1"/>
    <property type="molecule type" value="Genomic_DNA"/>
</dbReference>
<feature type="domain" description="FAD-binding" evidence="4">
    <location>
        <begin position="14"/>
        <end position="182"/>
    </location>
</feature>
<dbReference type="SUPFAM" id="SSF51905">
    <property type="entry name" value="FAD/NAD(P)-binding domain"/>
    <property type="match status" value="1"/>
</dbReference>
<accession>A0A846LKP9</accession>
<name>A0A846LKP9_9ACTN</name>
<dbReference type="AlphaFoldDB" id="A0A846LKP9"/>
<evidence type="ECO:0000313" key="5">
    <source>
        <dbReference type="EMBL" id="GGL58735.1"/>
    </source>
</evidence>
<organism evidence="6 7">
    <name type="scientific">Modestobacter marinus</name>
    <dbReference type="NCBI Taxonomy" id="477641"/>
    <lineage>
        <taxon>Bacteria</taxon>
        <taxon>Bacillati</taxon>
        <taxon>Actinomycetota</taxon>
        <taxon>Actinomycetes</taxon>
        <taxon>Geodermatophilales</taxon>
        <taxon>Geodermatophilaceae</taxon>
        <taxon>Modestobacter</taxon>
    </lineage>
</organism>
<dbReference type="Pfam" id="PF01494">
    <property type="entry name" value="FAD_binding_3"/>
    <property type="match status" value="1"/>
</dbReference>
<reference evidence="8" key="2">
    <citation type="journal article" date="2019" name="Int. J. Syst. Evol. Microbiol.">
        <title>The Global Catalogue of Microorganisms (GCM) 10K type strain sequencing project: providing services to taxonomists for standard genome sequencing and annotation.</title>
        <authorList>
            <consortium name="The Broad Institute Genomics Platform"/>
            <consortium name="The Broad Institute Genome Sequencing Center for Infectious Disease"/>
            <person name="Wu L."/>
            <person name="Ma J."/>
        </authorList>
    </citation>
    <scope>NUCLEOTIDE SEQUENCE [LARGE SCALE GENOMIC DNA]</scope>
    <source>
        <strain evidence="8">CGMCC 4.5581</strain>
    </source>
</reference>
<feature type="compositionally biased region" description="Low complexity" evidence="3">
    <location>
        <begin position="362"/>
        <end position="380"/>
    </location>
</feature>
<evidence type="ECO:0000256" key="3">
    <source>
        <dbReference type="SAM" id="MobiDB-lite"/>
    </source>
</evidence>
<dbReference type="GO" id="GO:0016491">
    <property type="term" value="F:oxidoreductase activity"/>
    <property type="evidence" value="ECO:0007669"/>
    <property type="project" value="UniProtKB-KW"/>
</dbReference>
<evidence type="ECO:0000313" key="6">
    <source>
        <dbReference type="EMBL" id="NIH68623.1"/>
    </source>
</evidence>
<dbReference type="PANTHER" id="PTHR43747:SF5">
    <property type="entry name" value="FAD-BINDING DOMAIN-CONTAINING PROTEIN"/>
    <property type="match status" value="1"/>
</dbReference>
<dbReference type="RefSeq" id="WP_166755810.1">
    <property type="nucleotide sequence ID" value="NZ_BAABJU010000023.1"/>
</dbReference>
<protein>
    <submittedName>
        <fullName evidence="6">Flavin-dependent dehydrogenase</fullName>
    </submittedName>
</protein>
<evidence type="ECO:0000256" key="1">
    <source>
        <dbReference type="ARBA" id="ARBA00023002"/>
    </source>
</evidence>
<dbReference type="InterPro" id="IPR036188">
    <property type="entry name" value="FAD/NAD-bd_sf"/>
</dbReference>
<feature type="region of interest" description="Disordered" evidence="3">
    <location>
        <begin position="351"/>
        <end position="380"/>
    </location>
</feature>
<dbReference type="GO" id="GO:0071949">
    <property type="term" value="F:FAD binding"/>
    <property type="evidence" value="ECO:0007669"/>
    <property type="project" value="InterPro"/>
</dbReference>